<dbReference type="PANTHER" id="PTHR47976:SF27">
    <property type="entry name" value="RECEPTOR-LIKE SERINE_THREONINE-PROTEIN KINASE"/>
    <property type="match status" value="1"/>
</dbReference>
<feature type="signal peptide" evidence="4">
    <location>
        <begin position="1"/>
        <end position="21"/>
    </location>
</feature>
<dbReference type="Gene3D" id="2.90.10.10">
    <property type="entry name" value="Bulb-type lectin domain"/>
    <property type="match status" value="1"/>
</dbReference>
<feature type="chain" id="PRO_5040964777" description="Bulb-type lectin domain-containing protein" evidence="4">
    <location>
        <begin position="22"/>
        <end position="135"/>
    </location>
</feature>
<evidence type="ECO:0000259" key="5">
    <source>
        <dbReference type="PROSITE" id="PS50927"/>
    </source>
</evidence>
<dbReference type="SUPFAM" id="SSF51110">
    <property type="entry name" value="alpha-D-mannose-specific plant lectins"/>
    <property type="match status" value="1"/>
</dbReference>
<dbReference type="AlphaFoldDB" id="A0A9W7I0F8"/>
<dbReference type="InterPro" id="IPR051343">
    <property type="entry name" value="G-type_lectin_kinases/EP1-like"/>
</dbReference>
<feature type="domain" description="Bulb-type lectin" evidence="5">
    <location>
        <begin position="20"/>
        <end position="135"/>
    </location>
</feature>
<keyword evidence="2" id="KW-1015">Disulfide bond</keyword>
<proteinExistence type="predicted"/>
<name>A0A9W7I0F8_HIBTR</name>
<accession>A0A9W7I0F8</accession>
<dbReference type="InterPro" id="IPR001480">
    <property type="entry name" value="Bulb-type_lectin_dom"/>
</dbReference>
<keyword evidence="1 4" id="KW-0732">Signal</keyword>
<organism evidence="6 7">
    <name type="scientific">Hibiscus trionum</name>
    <name type="common">Flower of an hour</name>
    <dbReference type="NCBI Taxonomy" id="183268"/>
    <lineage>
        <taxon>Eukaryota</taxon>
        <taxon>Viridiplantae</taxon>
        <taxon>Streptophyta</taxon>
        <taxon>Embryophyta</taxon>
        <taxon>Tracheophyta</taxon>
        <taxon>Spermatophyta</taxon>
        <taxon>Magnoliopsida</taxon>
        <taxon>eudicotyledons</taxon>
        <taxon>Gunneridae</taxon>
        <taxon>Pentapetalae</taxon>
        <taxon>rosids</taxon>
        <taxon>malvids</taxon>
        <taxon>Malvales</taxon>
        <taxon>Malvaceae</taxon>
        <taxon>Malvoideae</taxon>
        <taxon>Hibiscus</taxon>
    </lineage>
</organism>
<evidence type="ECO:0000256" key="3">
    <source>
        <dbReference type="ARBA" id="ARBA00023180"/>
    </source>
</evidence>
<keyword evidence="3" id="KW-0325">Glycoprotein</keyword>
<dbReference type="InterPro" id="IPR036426">
    <property type="entry name" value="Bulb-type_lectin_dom_sf"/>
</dbReference>
<gene>
    <name evidence="6" type="ORF">HRI_002336400</name>
</gene>
<protein>
    <recommendedName>
        <fullName evidence="5">Bulb-type lectin domain-containing protein</fullName>
    </recommendedName>
</protein>
<evidence type="ECO:0000256" key="4">
    <source>
        <dbReference type="SAM" id="SignalP"/>
    </source>
</evidence>
<evidence type="ECO:0000313" key="7">
    <source>
        <dbReference type="Proteomes" id="UP001165190"/>
    </source>
</evidence>
<dbReference type="EMBL" id="BSYR01000021">
    <property type="protein sequence ID" value="GMI86671.1"/>
    <property type="molecule type" value="Genomic_DNA"/>
</dbReference>
<evidence type="ECO:0000256" key="1">
    <source>
        <dbReference type="ARBA" id="ARBA00022729"/>
    </source>
</evidence>
<dbReference type="PROSITE" id="PS50927">
    <property type="entry name" value="BULB_LECTIN"/>
    <property type="match status" value="1"/>
</dbReference>
<dbReference type="OrthoDB" id="1733367at2759"/>
<sequence>MSRVWALLLLLSSLCVQQSSCIIPLGASLSSATQTTSWASPSGRFAFGFYNRGGGLSVGVWLDGKGKNANKVIWTANRDDPPFTSTSTLMLNEKGVILLSAENGEKKFIGNGSDSDALSASMLDSGNFVIYNKLR</sequence>
<evidence type="ECO:0000313" key="6">
    <source>
        <dbReference type="EMBL" id="GMI86671.1"/>
    </source>
</evidence>
<comment type="caution">
    <text evidence="6">The sequence shown here is derived from an EMBL/GenBank/DDBJ whole genome shotgun (WGS) entry which is preliminary data.</text>
</comment>
<dbReference type="Proteomes" id="UP001165190">
    <property type="component" value="Unassembled WGS sequence"/>
</dbReference>
<evidence type="ECO:0000256" key="2">
    <source>
        <dbReference type="ARBA" id="ARBA00023157"/>
    </source>
</evidence>
<reference evidence="6" key="1">
    <citation type="submission" date="2023-05" db="EMBL/GenBank/DDBJ databases">
        <title>Genome and transcriptome analyses reveal genes involved in the formation of fine ridges on petal epidermal cells in Hibiscus trionum.</title>
        <authorList>
            <person name="Koshimizu S."/>
            <person name="Masuda S."/>
            <person name="Ishii T."/>
            <person name="Shirasu K."/>
            <person name="Hoshino A."/>
            <person name="Arita M."/>
        </authorList>
    </citation>
    <scope>NUCLEOTIDE SEQUENCE</scope>
    <source>
        <strain evidence="6">Hamamatsu line</strain>
    </source>
</reference>
<dbReference type="PANTHER" id="PTHR47976">
    <property type="entry name" value="G-TYPE LECTIN S-RECEPTOR-LIKE SERINE/THREONINE-PROTEIN KINASE SD2-5"/>
    <property type="match status" value="1"/>
</dbReference>
<keyword evidence="7" id="KW-1185">Reference proteome</keyword>